<dbReference type="GO" id="GO:0016491">
    <property type="term" value="F:oxidoreductase activity"/>
    <property type="evidence" value="ECO:0007669"/>
    <property type="project" value="UniProtKB-KW"/>
</dbReference>
<dbReference type="Gene3D" id="3.40.50.720">
    <property type="entry name" value="NAD(P)-binding Rossmann-like Domain"/>
    <property type="match status" value="1"/>
</dbReference>
<evidence type="ECO:0000256" key="3">
    <source>
        <dbReference type="ARBA" id="ARBA00023002"/>
    </source>
</evidence>
<gene>
    <name evidence="5" type="ORF">EJC50_05005</name>
</gene>
<dbReference type="InterPro" id="IPR057326">
    <property type="entry name" value="KR_dom"/>
</dbReference>
<keyword evidence="3" id="KW-0560">Oxidoreductase</keyword>
<dbReference type="PANTHER" id="PTHR43544">
    <property type="entry name" value="SHORT-CHAIN DEHYDROGENASE/REDUCTASE"/>
    <property type="match status" value="1"/>
</dbReference>
<comment type="similarity">
    <text evidence="1">Belongs to the short-chain dehydrogenases/reductases (SDR) family.</text>
</comment>
<organism evidence="5 6">
    <name type="scientific">Paenibacillus albus</name>
    <dbReference type="NCBI Taxonomy" id="2495582"/>
    <lineage>
        <taxon>Bacteria</taxon>
        <taxon>Bacillati</taxon>
        <taxon>Bacillota</taxon>
        <taxon>Bacilli</taxon>
        <taxon>Bacillales</taxon>
        <taxon>Paenibacillaceae</taxon>
        <taxon>Paenibacillus</taxon>
    </lineage>
</organism>
<keyword evidence="2" id="KW-0521">NADP</keyword>
<evidence type="ECO:0000256" key="2">
    <source>
        <dbReference type="ARBA" id="ARBA00022857"/>
    </source>
</evidence>
<dbReference type="OrthoDB" id="5786478at2"/>
<proteinExistence type="inferred from homology"/>
<evidence type="ECO:0000259" key="4">
    <source>
        <dbReference type="SMART" id="SM00822"/>
    </source>
</evidence>
<dbReference type="CDD" id="cd05325">
    <property type="entry name" value="carb_red_sniffer_like_SDR_c"/>
    <property type="match status" value="1"/>
</dbReference>
<reference evidence="6" key="1">
    <citation type="submission" date="2018-12" db="EMBL/GenBank/DDBJ databases">
        <title>Genome sequence of Peanibacillus sp.</title>
        <authorList>
            <person name="Subramani G."/>
            <person name="Srinivasan S."/>
            <person name="Kim M.K."/>
        </authorList>
    </citation>
    <scope>NUCLEOTIDE SEQUENCE [LARGE SCALE GENOMIC DNA]</scope>
    <source>
        <strain evidence="6">18JY67-1</strain>
    </source>
</reference>
<dbReference type="AlphaFoldDB" id="A0A3Q8X2R3"/>
<keyword evidence="6" id="KW-1185">Reference proteome</keyword>
<evidence type="ECO:0000256" key="1">
    <source>
        <dbReference type="ARBA" id="ARBA00006484"/>
    </source>
</evidence>
<dbReference type="InterPro" id="IPR036291">
    <property type="entry name" value="NAD(P)-bd_dom_sf"/>
</dbReference>
<dbReference type="SMART" id="SM00822">
    <property type="entry name" value="PKS_KR"/>
    <property type="match status" value="1"/>
</dbReference>
<dbReference type="SUPFAM" id="SSF51735">
    <property type="entry name" value="NAD(P)-binding Rossmann-fold domains"/>
    <property type="match status" value="1"/>
</dbReference>
<sequence>MSKNVLITGASRGLGYEMAAEALRRGHSVIACVRDLEAPGNLAELCLEYGERIAIARLDVTDEASIAALADRLKQEGRTLGAIVNNAAILMARDTQIEELDMDEVIESFDVNVYGPMRVVKHFLPLLTEENAALINISSEAGSLTGAYPGDYPYAISKTALNMFTLQLHSYLKGRGVLVLSIHPGWMFTDMGGKQAPTDPRDSAHGILELIERRIETDSQWQFVDYRGQSMLI</sequence>
<dbReference type="Pfam" id="PF00106">
    <property type="entry name" value="adh_short"/>
    <property type="match status" value="1"/>
</dbReference>
<accession>A0A3Q8X2R3</accession>
<evidence type="ECO:0000313" key="6">
    <source>
        <dbReference type="Proteomes" id="UP000272528"/>
    </source>
</evidence>
<dbReference type="InterPro" id="IPR051468">
    <property type="entry name" value="Fungal_SecMetab_SDRs"/>
</dbReference>
<dbReference type="InterPro" id="IPR020904">
    <property type="entry name" value="Sc_DH/Rdtase_CS"/>
</dbReference>
<dbReference type="KEGG" id="palb:EJC50_05005"/>
<dbReference type="GO" id="GO:0005737">
    <property type="term" value="C:cytoplasm"/>
    <property type="evidence" value="ECO:0007669"/>
    <property type="project" value="TreeGrafter"/>
</dbReference>
<evidence type="ECO:0000313" key="5">
    <source>
        <dbReference type="EMBL" id="AZN39101.1"/>
    </source>
</evidence>
<name>A0A3Q8X2R3_9BACL</name>
<feature type="domain" description="Ketoreductase" evidence="4">
    <location>
        <begin position="3"/>
        <end position="210"/>
    </location>
</feature>
<dbReference type="Proteomes" id="UP000272528">
    <property type="component" value="Chromosome"/>
</dbReference>
<dbReference type="PRINTS" id="PR00081">
    <property type="entry name" value="GDHRDH"/>
</dbReference>
<dbReference type="RefSeq" id="WP_126013178.1">
    <property type="nucleotide sequence ID" value="NZ_CP034437.1"/>
</dbReference>
<dbReference type="PROSITE" id="PS00061">
    <property type="entry name" value="ADH_SHORT"/>
    <property type="match status" value="1"/>
</dbReference>
<dbReference type="InterPro" id="IPR002347">
    <property type="entry name" value="SDR_fam"/>
</dbReference>
<dbReference type="EMBL" id="CP034437">
    <property type="protein sequence ID" value="AZN39101.1"/>
    <property type="molecule type" value="Genomic_DNA"/>
</dbReference>
<protein>
    <submittedName>
        <fullName evidence="5">SDR family oxidoreductase</fullName>
    </submittedName>
</protein>
<dbReference type="PANTHER" id="PTHR43544:SF7">
    <property type="entry name" value="NADB-LER2"/>
    <property type="match status" value="1"/>
</dbReference>